<dbReference type="GO" id="GO:0008616">
    <property type="term" value="P:tRNA queuosine(34) biosynthetic process"/>
    <property type="evidence" value="ECO:0007669"/>
    <property type="project" value="UniProtKB-UniRule"/>
</dbReference>
<keyword evidence="8 9" id="KW-0411">Iron-sulfur</keyword>
<accession>A0AB39UZU8</accession>
<feature type="binding site" evidence="9">
    <location>
        <position position="201"/>
    </location>
    <ligand>
        <name>[4Fe-4S] cluster</name>
        <dbReference type="ChEBI" id="CHEBI:49883"/>
        <label>1</label>
    </ligand>
</feature>
<keyword evidence="1 9" id="KW-0004">4Fe-4S</keyword>
<comment type="similarity">
    <text evidence="9">Belongs to the QueG family.</text>
</comment>
<feature type="binding site" evidence="9">
    <location>
        <position position="227"/>
    </location>
    <ligand>
        <name>[4Fe-4S] cluster</name>
        <dbReference type="ChEBI" id="CHEBI:49883"/>
        <label>2</label>
    </ligand>
</feature>
<dbReference type="PROSITE" id="PS00198">
    <property type="entry name" value="4FE4S_FER_1"/>
    <property type="match status" value="1"/>
</dbReference>
<protein>
    <recommendedName>
        <fullName evidence="9">Epoxyqueuosine reductase</fullName>
        <ecNumber evidence="9">1.17.99.6</ecNumber>
    </recommendedName>
    <alternativeName>
        <fullName evidence="9">Queuosine biosynthesis protein QueG</fullName>
    </alternativeName>
</protein>
<dbReference type="EMBL" id="CP154858">
    <property type="protein sequence ID" value="XDT73735.1"/>
    <property type="molecule type" value="Genomic_DNA"/>
</dbReference>
<feature type="binding site" evidence="9">
    <location>
        <position position="211"/>
    </location>
    <ligand>
        <name>[4Fe-4S] cluster</name>
        <dbReference type="ChEBI" id="CHEBI:49883"/>
        <label>2</label>
    </ligand>
</feature>
<dbReference type="SUPFAM" id="SSF54862">
    <property type="entry name" value="4Fe-4S ferredoxins"/>
    <property type="match status" value="1"/>
</dbReference>
<gene>
    <name evidence="9 11" type="primary">queG</name>
    <name evidence="11" type="ORF">AAIA72_07145</name>
</gene>
<evidence type="ECO:0000256" key="3">
    <source>
        <dbReference type="ARBA" id="ARBA00022694"/>
    </source>
</evidence>
<reference evidence="11" key="1">
    <citation type="submission" date="2024-05" db="EMBL/GenBank/DDBJ databases">
        <title>Genome sequencing of novel strain.</title>
        <authorList>
            <person name="Ganbat D."/>
            <person name="Ganbat S."/>
            <person name="Lee S.-J."/>
        </authorList>
    </citation>
    <scope>NUCLEOTIDE SEQUENCE</scope>
    <source>
        <strain evidence="11">SMD15-11</strain>
    </source>
</reference>
<keyword evidence="7 9" id="KW-0408">Iron</keyword>
<comment type="subcellular location">
    <subcellularLocation>
        <location evidence="9">Cytoplasm</location>
    </subcellularLocation>
</comment>
<comment type="pathway">
    <text evidence="9">tRNA modification; tRNA-queuosine biosynthesis.</text>
</comment>
<comment type="function">
    <text evidence="9">Catalyzes the conversion of epoxyqueuosine (oQ) to queuosine (Q), which is a hypermodified base found in the wobble positions of tRNA(Asp), tRNA(Asn), tRNA(His) and tRNA(Tyr).</text>
</comment>
<dbReference type="InterPro" id="IPR017896">
    <property type="entry name" value="4Fe4S_Fe-S-bd"/>
</dbReference>
<comment type="cofactor">
    <cofactor evidence="9">
        <name>[4Fe-4S] cluster</name>
        <dbReference type="ChEBI" id="CHEBI:49883"/>
    </cofactor>
    <text evidence="9">Binds 2 [4Fe-4S] clusters per monomer.</text>
</comment>
<dbReference type="HAMAP" id="MF_00916">
    <property type="entry name" value="QueG"/>
    <property type="match status" value="1"/>
</dbReference>
<comment type="catalytic activity">
    <reaction evidence="9">
        <text>epoxyqueuosine(34) in tRNA + AH2 = queuosine(34) in tRNA + A + H2O</text>
        <dbReference type="Rhea" id="RHEA:32159"/>
        <dbReference type="Rhea" id="RHEA-COMP:18571"/>
        <dbReference type="Rhea" id="RHEA-COMP:18582"/>
        <dbReference type="ChEBI" id="CHEBI:13193"/>
        <dbReference type="ChEBI" id="CHEBI:15377"/>
        <dbReference type="ChEBI" id="CHEBI:17499"/>
        <dbReference type="ChEBI" id="CHEBI:194431"/>
        <dbReference type="ChEBI" id="CHEBI:194443"/>
        <dbReference type="EC" id="1.17.99.6"/>
    </reaction>
</comment>
<dbReference type="PANTHER" id="PTHR30002:SF4">
    <property type="entry name" value="EPOXYQUEUOSINE REDUCTASE"/>
    <property type="match status" value="1"/>
</dbReference>
<dbReference type="Pfam" id="PF13484">
    <property type="entry name" value="Fer4_16"/>
    <property type="match status" value="1"/>
</dbReference>
<dbReference type="FunFam" id="3.30.70.20:FF:000017">
    <property type="entry name" value="Epoxyqueuosine reductase"/>
    <property type="match status" value="1"/>
</dbReference>
<dbReference type="GO" id="GO:0052693">
    <property type="term" value="F:epoxyqueuosine reductase activity"/>
    <property type="evidence" value="ECO:0007669"/>
    <property type="project" value="UniProtKB-UniRule"/>
</dbReference>
<dbReference type="PROSITE" id="PS51379">
    <property type="entry name" value="4FE4S_FER_2"/>
    <property type="match status" value="1"/>
</dbReference>
<feature type="binding site" evidence="9">
    <location>
        <position position="207"/>
    </location>
    <ligand>
        <name>[4Fe-4S] cluster</name>
        <dbReference type="ChEBI" id="CHEBI:49883"/>
        <label>1</label>
    </ligand>
</feature>
<feature type="active site" description="Proton donor" evidence="9">
    <location>
        <position position="146"/>
    </location>
</feature>
<comment type="subunit">
    <text evidence="9">Monomer.</text>
</comment>
<feature type="binding site" evidence="9">
    <location>
        <begin position="254"/>
        <end position="255"/>
    </location>
    <ligand>
        <name>cob(II)alamin</name>
        <dbReference type="ChEBI" id="CHEBI:16304"/>
    </ligand>
</feature>
<evidence type="ECO:0000256" key="8">
    <source>
        <dbReference type="ARBA" id="ARBA00023014"/>
    </source>
</evidence>
<name>A0AB39UZU8_9GAMM</name>
<dbReference type="RefSeq" id="WP_369602716.1">
    <property type="nucleotide sequence ID" value="NZ_CP154858.1"/>
</dbReference>
<dbReference type="KEGG" id="tcd:AAIA72_07145"/>
<feature type="binding site" evidence="9">
    <location>
        <position position="254"/>
    </location>
    <ligand>
        <name>[4Fe-4S] cluster</name>
        <dbReference type="ChEBI" id="CHEBI:49883"/>
        <label>2</label>
    </ligand>
</feature>
<dbReference type="AlphaFoldDB" id="A0AB39UZU8"/>
<evidence type="ECO:0000256" key="2">
    <source>
        <dbReference type="ARBA" id="ARBA00022490"/>
    </source>
</evidence>
<evidence type="ECO:0000256" key="1">
    <source>
        <dbReference type="ARBA" id="ARBA00022485"/>
    </source>
</evidence>
<feature type="binding site" evidence="9">
    <location>
        <position position="257"/>
    </location>
    <ligand>
        <name>[4Fe-4S] cluster</name>
        <dbReference type="ChEBI" id="CHEBI:49883"/>
        <label>2</label>
    </ligand>
</feature>
<evidence type="ECO:0000256" key="5">
    <source>
        <dbReference type="ARBA" id="ARBA00022785"/>
    </source>
</evidence>
<keyword evidence="9" id="KW-0846">Cobalamin</keyword>
<feature type="binding site" evidence="9">
    <location>
        <position position="204"/>
    </location>
    <ligand>
        <name>[4Fe-4S] cluster</name>
        <dbReference type="ChEBI" id="CHEBI:49883"/>
        <label>1</label>
    </ligand>
</feature>
<evidence type="ECO:0000256" key="6">
    <source>
        <dbReference type="ARBA" id="ARBA00023002"/>
    </source>
</evidence>
<dbReference type="InterPro" id="IPR004453">
    <property type="entry name" value="QueG"/>
</dbReference>
<feature type="binding site" evidence="9">
    <location>
        <position position="167"/>
    </location>
    <ligand>
        <name>cob(II)alamin</name>
        <dbReference type="ChEBI" id="CHEBI:16304"/>
    </ligand>
</feature>
<comment type="cofactor">
    <cofactor evidence="9">
        <name>cob(II)alamin</name>
        <dbReference type="ChEBI" id="CHEBI:16304"/>
    </cofactor>
</comment>
<keyword evidence="5 9" id="KW-0671">Queuosine biosynthesis</keyword>
<dbReference type="GO" id="GO:0051539">
    <property type="term" value="F:4 iron, 4 sulfur cluster binding"/>
    <property type="evidence" value="ECO:0007669"/>
    <property type="project" value="UniProtKB-KW"/>
</dbReference>
<dbReference type="GO" id="GO:0005737">
    <property type="term" value="C:cytoplasm"/>
    <property type="evidence" value="ECO:0007669"/>
    <property type="project" value="UniProtKB-SubCell"/>
</dbReference>
<feature type="binding site" evidence="9">
    <location>
        <position position="170"/>
    </location>
    <ligand>
        <name>cob(II)alamin</name>
        <dbReference type="ChEBI" id="CHEBI:16304"/>
    </ligand>
</feature>
<dbReference type="InterPro" id="IPR013542">
    <property type="entry name" value="QueG_DUF1730"/>
</dbReference>
<dbReference type="NCBIfam" id="TIGR00276">
    <property type="entry name" value="tRNA epoxyqueuosine(34) reductase QueG"/>
    <property type="match status" value="1"/>
</dbReference>
<keyword evidence="9" id="KW-0170">Cobalt</keyword>
<evidence type="ECO:0000256" key="4">
    <source>
        <dbReference type="ARBA" id="ARBA00022723"/>
    </source>
</evidence>
<keyword evidence="6 9" id="KW-0560">Oxidoreductase</keyword>
<dbReference type="Pfam" id="PF08331">
    <property type="entry name" value="QueG_DUF1730"/>
    <property type="match status" value="1"/>
</dbReference>
<keyword evidence="4 9" id="KW-0479">Metal-binding</keyword>
<proteinExistence type="inferred from homology"/>
<keyword evidence="2 9" id="KW-0963">Cytoplasm</keyword>
<evidence type="ECO:0000259" key="10">
    <source>
        <dbReference type="PROSITE" id="PS51379"/>
    </source>
</evidence>
<dbReference type="InterPro" id="IPR017900">
    <property type="entry name" value="4Fe4S_Fe_S_CS"/>
</dbReference>
<sequence>MSTKPLPAEDDPVWRELRGELETRARELGFAHLGITDTDLGEHAVHFERWLAKGFHGEMDYMARHGTKRTRPDELVPGTLRVISVRMEYWPEAMAAESVLADPEKAYISRYALGRDYHKLMRKRLARLAEWLKARLDAMEYRAFVDSAPVLERAVAQKAGLGWIGKNAMLIHPKAGSYAFLGELFTNIPLPIDEPFTRHHCGRCNACIPACPTDAIVAPGVVDARRCISYLTIEYRGDIPEELRPAMGNRIFGCDDCQLVCPWNRFATVTAEPDFNPRLDRDKATLLELFEWSEETFLTQTEGSPIRRIGYECWLRNIAVALGNGPATPEVIAALRRRRPEVTPRVQRHIDWALARLTDSCE</sequence>
<feature type="binding site" evidence="9">
    <location>
        <position position="229"/>
    </location>
    <ligand>
        <name>cob(II)alamin</name>
        <dbReference type="ChEBI" id="CHEBI:16304"/>
    </ligand>
</feature>
<evidence type="ECO:0000256" key="7">
    <source>
        <dbReference type="ARBA" id="ARBA00023004"/>
    </source>
</evidence>
<feature type="binding site" evidence="9">
    <location>
        <position position="69"/>
    </location>
    <ligand>
        <name>cob(II)alamin</name>
        <dbReference type="ChEBI" id="CHEBI:16304"/>
    </ligand>
</feature>
<dbReference type="PANTHER" id="PTHR30002">
    <property type="entry name" value="EPOXYQUEUOSINE REDUCTASE"/>
    <property type="match status" value="1"/>
</dbReference>
<keyword evidence="3 9" id="KW-0819">tRNA processing</keyword>
<evidence type="ECO:0000256" key="9">
    <source>
        <dbReference type="HAMAP-Rule" id="MF_00916"/>
    </source>
</evidence>
<feature type="domain" description="4Fe-4S ferredoxin-type" evidence="10">
    <location>
        <begin position="188"/>
        <end position="221"/>
    </location>
</feature>
<organism evidence="11">
    <name type="scientific">Thermohahella caldifontis</name>
    <dbReference type="NCBI Taxonomy" id="3142973"/>
    <lineage>
        <taxon>Bacteria</taxon>
        <taxon>Pseudomonadati</taxon>
        <taxon>Pseudomonadota</taxon>
        <taxon>Gammaproteobacteria</taxon>
        <taxon>Oceanospirillales</taxon>
        <taxon>Hahellaceae</taxon>
        <taxon>Thermohahella</taxon>
    </lineage>
</organism>
<dbReference type="GO" id="GO:0031419">
    <property type="term" value="F:cobalamin binding"/>
    <property type="evidence" value="ECO:0007669"/>
    <property type="project" value="UniProtKB-KW"/>
</dbReference>
<dbReference type="EC" id="1.17.99.6" evidence="9"/>
<comment type="caution">
    <text evidence="9">Lacks conserved residue(s) required for the propagation of feature annotation.</text>
</comment>
<feature type="binding site" evidence="9">
    <location>
        <position position="261"/>
    </location>
    <ligand>
        <name>[4Fe-4S] cluster</name>
        <dbReference type="ChEBI" id="CHEBI:49883"/>
        <label>1</label>
    </ligand>
</feature>
<feature type="binding site" evidence="9">
    <location>
        <position position="181"/>
    </location>
    <ligand>
        <name>cob(II)alamin</name>
        <dbReference type="ChEBI" id="CHEBI:16304"/>
    </ligand>
</feature>
<dbReference type="Gene3D" id="3.30.70.20">
    <property type="match status" value="1"/>
</dbReference>
<evidence type="ECO:0000313" key="11">
    <source>
        <dbReference type="EMBL" id="XDT73735.1"/>
    </source>
</evidence>
<dbReference type="GO" id="GO:0046872">
    <property type="term" value="F:metal ion binding"/>
    <property type="evidence" value="ECO:0007669"/>
    <property type="project" value="UniProtKB-KW"/>
</dbReference>
<feature type="binding site" evidence="9">
    <location>
        <position position="146"/>
    </location>
    <ligand>
        <name>cob(II)alamin</name>
        <dbReference type="ChEBI" id="CHEBI:16304"/>
    </ligand>
</feature>